<reference evidence="1 2" key="1">
    <citation type="journal article" date="2009" name="Nature">
        <title>The Sorghum bicolor genome and the diversification of grasses.</title>
        <authorList>
            <person name="Paterson A.H."/>
            <person name="Bowers J.E."/>
            <person name="Bruggmann R."/>
            <person name="Dubchak I."/>
            <person name="Grimwood J."/>
            <person name="Gundlach H."/>
            <person name="Haberer G."/>
            <person name="Hellsten U."/>
            <person name="Mitros T."/>
            <person name="Poliakov A."/>
            <person name="Schmutz J."/>
            <person name="Spannagl M."/>
            <person name="Tang H."/>
            <person name="Wang X."/>
            <person name="Wicker T."/>
            <person name="Bharti A.K."/>
            <person name="Chapman J."/>
            <person name="Feltus F.A."/>
            <person name="Gowik U."/>
            <person name="Grigoriev I.V."/>
            <person name="Lyons E."/>
            <person name="Maher C.A."/>
            <person name="Martis M."/>
            <person name="Narechania A."/>
            <person name="Otillar R.P."/>
            <person name="Penning B.W."/>
            <person name="Salamov A.A."/>
            <person name="Wang Y."/>
            <person name="Zhang L."/>
            <person name="Carpita N.C."/>
            <person name="Freeling M."/>
            <person name="Gingle A.R."/>
            <person name="Hash C.T."/>
            <person name="Keller B."/>
            <person name="Klein P."/>
            <person name="Kresovich S."/>
            <person name="McCann M.C."/>
            <person name="Ming R."/>
            <person name="Peterson D.G."/>
            <person name="Mehboob-ur-Rahman"/>
            <person name="Ware D."/>
            <person name="Westhoff P."/>
            <person name="Mayer K.F."/>
            <person name="Messing J."/>
            <person name="Rokhsar D.S."/>
        </authorList>
    </citation>
    <scope>NUCLEOTIDE SEQUENCE [LARGE SCALE GENOMIC DNA]</scope>
    <source>
        <strain evidence="2">cv. BTx623</strain>
    </source>
</reference>
<name>A0A1Z5S5P3_SORBI</name>
<dbReference type="Gramene" id="OQU91116">
    <property type="protein sequence ID" value="OQU91116"/>
    <property type="gene ID" value="SORBI_3001G118050"/>
</dbReference>
<keyword evidence="2" id="KW-1185">Reference proteome</keyword>
<gene>
    <name evidence="1" type="ORF">SORBI_3001G118050</name>
</gene>
<protein>
    <submittedName>
        <fullName evidence="1">Uncharacterized protein</fullName>
    </submittedName>
</protein>
<dbReference type="EMBL" id="CM000760">
    <property type="protein sequence ID" value="OQU91116.1"/>
    <property type="molecule type" value="Genomic_DNA"/>
</dbReference>
<reference evidence="2" key="2">
    <citation type="journal article" date="2018" name="Plant J.">
        <title>The Sorghum bicolor reference genome: improved assembly, gene annotations, a transcriptome atlas, and signatures of genome organization.</title>
        <authorList>
            <person name="McCormick R.F."/>
            <person name="Truong S.K."/>
            <person name="Sreedasyam A."/>
            <person name="Jenkins J."/>
            <person name="Shu S."/>
            <person name="Sims D."/>
            <person name="Kennedy M."/>
            <person name="Amirebrahimi M."/>
            <person name="Weers B.D."/>
            <person name="McKinley B."/>
            <person name="Mattison A."/>
            <person name="Morishige D.T."/>
            <person name="Grimwood J."/>
            <person name="Schmutz J."/>
            <person name="Mullet J.E."/>
        </authorList>
    </citation>
    <scope>NUCLEOTIDE SEQUENCE [LARGE SCALE GENOMIC DNA]</scope>
    <source>
        <strain evidence="2">cv. BTx623</strain>
    </source>
</reference>
<organism evidence="1 2">
    <name type="scientific">Sorghum bicolor</name>
    <name type="common">Sorghum</name>
    <name type="synonym">Sorghum vulgare</name>
    <dbReference type="NCBI Taxonomy" id="4558"/>
    <lineage>
        <taxon>Eukaryota</taxon>
        <taxon>Viridiplantae</taxon>
        <taxon>Streptophyta</taxon>
        <taxon>Embryophyta</taxon>
        <taxon>Tracheophyta</taxon>
        <taxon>Spermatophyta</taxon>
        <taxon>Magnoliopsida</taxon>
        <taxon>Liliopsida</taxon>
        <taxon>Poales</taxon>
        <taxon>Poaceae</taxon>
        <taxon>PACMAD clade</taxon>
        <taxon>Panicoideae</taxon>
        <taxon>Andropogonodae</taxon>
        <taxon>Andropogoneae</taxon>
        <taxon>Sorghinae</taxon>
        <taxon>Sorghum</taxon>
    </lineage>
</organism>
<sequence length="101" mass="11640">MGFDLLYTNLLSDYRGILPVKHANHSTPPADNNQPLPYRVSIKITYNTQHIFVRLFFVSWQNGCFIESMQPSLWVLCPCPNIVNLAKVNWTVESILFDRGN</sequence>
<accession>A0A1Z5S5P3</accession>
<evidence type="ECO:0000313" key="2">
    <source>
        <dbReference type="Proteomes" id="UP000000768"/>
    </source>
</evidence>
<dbReference type="Proteomes" id="UP000000768">
    <property type="component" value="Chromosome 1"/>
</dbReference>
<proteinExistence type="predicted"/>
<dbReference type="InParanoid" id="A0A1Z5S5P3"/>
<dbReference type="AlphaFoldDB" id="A0A1Z5S5P3"/>
<evidence type="ECO:0000313" key="1">
    <source>
        <dbReference type="EMBL" id="OQU91116.1"/>
    </source>
</evidence>